<organism evidence="19 20">
    <name type="scientific">Stenotrophomonas panacihumi</name>
    <dbReference type="NCBI Taxonomy" id="676599"/>
    <lineage>
        <taxon>Bacteria</taxon>
        <taxon>Pseudomonadati</taxon>
        <taxon>Pseudomonadota</taxon>
        <taxon>Gammaproteobacteria</taxon>
        <taxon>Lysobacterales</taxon>
        <taxon>Lysobacteraceae</taxon>
        <taxon>Stenotrophomonas</taxon>
    </lineage>
</organism>
<name>A0A0R0AJ56_9GAMM</name>
<dbReference type="GO" id="GO:0008750">
    <property type="term" value="F:proton-translocating NAD(P)+ transhydrogenase activity"/>
    <property type="evidence" value="ECO:0007669"/>
    <property type="project" value="UniProtKB-EC"/>
</dbReference>
<comment type="subunit">
    <text evidence="4">Heterodimer of an alpha and a beta chain.</text>
</comment>
<dbReference type="AlphaFoldDB" id="A0A0R0AJ56"/>
<dbReference type="FunFam" id="3.40.50.1220:FF:000002">
    <property type="entry name" value="NAD(P) transhydrogenase subunit beta"/>
    <property type="match status" value="1"/>
</dbReference>
<keyword evidence="12 17" id="KW-1133">Transmembrane helix</keyword>
<feature type="transmembrane region" description="Helical" evidence="17">
    <location>
        <begin position="40"/>
        <end position="58"/>
    </location>
</feature>
<dbReference type="InterPro" id="IPR029035">
    <property type="entry name" value="DHS-like_NAD/FAD-binding_dom"/>
</dbReference>
<feature type="transmembrane region" description="Helical" evidence="17">
    <location>
        <begin position="145"/>
        <end position="167"/>
    </location>
</feature>
<dbReference type="RefSeq" id="WP_057646006.1">
    <property type="nucleotide sequence ID" value="NZ_LLXU01000065.1"/>
</dbReference>
<evidence type="ECO:0000256" key="17">
    <source>
        <dbReference type="SAM" id="Phobius"/>
    </source>
</evidence>
<keyword evidence="9 17" id="KW-0812">Transmembrane</keyword>
<evidence type="ECO:0000256" key="8">
    <source>
        <dbReference type="ARBA" id="ARBA00022519"/>
    </source>
</evidence>
<keyword evidence="10 16" id="KW-0521">NADP</keyword>
<feature type="domain" description="NADP transhydrogenase beta-like" evidence="18">
    <location>
        <begin position="15"/>
        <end position="475"/>
    </location>
</feature>
<evidence type="ECO:0000256" key="4">
    <source>
        <dbReference type="ARBA" id="ARBA00011870"/>
    </source>
</evidence>
<keyword evidence="14 16" id="KW-0472">Membrane</keyword>
<comment type="function">
    <text evidence="1 16">The transhydrogenation between NADH and NADP is coupled to respiration and ATP hydrolysis and functions as a proton pump across the membrane.</text>
</comment>
<evidence type="ECO:0000256" key="13">
    <source>
        <dbReference type="ARBA" id="ARBA00023027"/>
    </source>
</evidence>
<evidence type="ECO:0000256" key="10">
    <source>
        <dbReference type="ARBA" id="ARBA00022857"/>
    </source>
</evidence>
<dbReference type="PIRSF" id="PIRSF000204">
    <property type="entry name" value="PNTB"/>
    <property type="match status" value="1"/>
</dbReference>
<protein>
    <recommendedName>
        <fullName evidence="6 16">NAD(P) transhydrogenase subunit beta</fullName>
        <ecNumber evidence="5 16">7.1.1.1</ecNumber>
    </recommendedName>
    <alternativeName>
        <fullName evidence="16">Nicotinamide nucleotide transhydrogenase subunit beta</fullName>
    </alternativeName>
</protein>
<comment type="caution">
    <text evidence="19">The sequence shown here is derived from an EMBL/GenBank/DDBJ whole genome shotgun (WGS) entry which is preliminary data.</text>
</comment>
<sequence>MNVSTTVLLEGLVKSSYLVAATLFLLGLQRMASPLTARSGIRWAGAGMLLATVATFFLPGLHNLPLILAAVVIGTGAAWWSAKKVAITDMPQMVALYNGMGGGSAAAIGAVELLRFSFLAHRDTAHWSPGALADLAARQPGATTLALAVVGAAIGAVSLSGSIIAWAKLDGRLDRRVTFPAQQAFNLAVALAVVLLGIWAAVSLQPVAIIAFFVAALALGVLMTLPIGGADMPVVISLYNAFTGLAVSFEGYVLGNEALIIAGMMVGAAGILLTRLMAKAMNRPISGVLFSNFGGGGQGQAIEGSQKPIDAADAAAMMAFAERVVIVPGYGMAVAQAQHKIWELAQRLIARGVKVKFAIHPVAGRMPGHMNVLLAEAGVPYDLIADMDDINPEFASTDVSLVIGANDVVNPVAKTDPSSPIYGMPILDVVDSKNVIVIKRGKGTGFAGIENALFYADNTRMLYGDGAEAAGALVSELKALEGGGH</sequence>
<evidence type="ECO:0000256" key="1">
    <source>
        <dbReference type="ARBA" id="ARBA00003943"/>
    </source>
</evidence>
<evidence type="ECO:0000256" key="9">
    <source>
        <dbReference type="ARBA" id="ARBA00022692"/>
    </source>
</evidence>
<evidence type="ECO:0000256" key="12">
    <source>
        <dbReference type="ARBA" id="ARBA00022989"/>
    </source>
</evidence>
<evidence type="ECO:0000256" key="14">
    <source>
        <dbReference type="ARBA" id="ARBA00023136"/>
    </source>
</evidence>
<dbReference type="InterPro" id="IPR012136">
    <property type="entry name" value="NADH_DH_b"/>
</dbReference>
<evidence type="ECO:0000313" key="20">
    <source>
        <dbReference type="Proteomes" id="UP000051802"/>
    </source>
</evidence>
<dbReference type="Pfam" id="PF02233">
    <property type="entry name" value="PNTB"/>
    <property type="match status" value="1"/>
</dbReference>
<evidence type="ECO:0000256" key="3">
    <source>
        <dbReference type="ARBA" id="ARBA00007919"/>
    </source>
</evidence>
<feature type="transmembrane region" description="Helical" evidence="17">
    <location>
        <begin position="259"/>
        <end position="278"/>
    </location>
</feature>
<evidence type="ECO:0000256" key="2">
    <source>
        <dbReference type="ARBA" id="ARBA00004429"/>
    </source>
</evidence>
<comment type="catalytic activity">
    <reaction evidence="15 16">
        <text>NAD(+) + NADPH + H(+)(in) = NADH + NADP(+) + H(+)(out)</text>
        <dbReference type="Rhea" id="RHEA:47992"/>
        <dbReference type="ChEBI" id="CHEBI:15378"/>
        <dbReference type="ChEBI" id="CHEBI:57540"/>
        <dbReference type="ChEBI" id="CHEBI:57783"/>
        <dbReference type="ChEBI" id="CHEBI:57945"/>
        <dbReference type="ChEBI" id="CHEBI:58349"/>
        <dbReference type="EC" id="7.1.1.1"/>
    </reaction>
</comment>
<dbReference type="STRING" id="676599.ARC20_00435"/>
<evidence type="ECO:0000259" key="18">
    <source>
        <dbReference type="Pfam" id="PF02233"/>
    </source>
</evidence>
<dbReference type="OrthoDB" id="9763786at2"/>
<keyword evidence="7 16" id="KW-1003">Cell membrane</keyword>
<dbReference type="InterPro" id="IPR034300">
    <property type="entry name" value="PNTB-like"/>
</dbReference>
<dbReference type="PANTHER" id="PTHR44758">
    <property type="entry name" value="NAD(P) TRANSHYDROGENASE SUBUNIT BETA"/>
    <property type="match status" value="1"/>
</dbReference>
<feature type="transmembrane region" description="Helical" evidence="17">
    <location>
        <begin position="64"/>
        <end position="82"/>
    </location>
</feature>
<evidence type="ECO:0000313" key="19">
    <source>
        <dbReference type="EMBL" id="KRG45103.1"/>
    </source>
</evidence>
<keyword evidence="13 16" id="KW-0520">NAD</keyword>
<comment type="similarity">
    <text evidence="3 16">Belongs to the PNT beta subunit family.</text>
</comment>
<feature type="transmembrane region" description="Helical" evidence="17">
    <location>
        <begin position="12"/>
        <end position="28"/>
    </location>
</feature>
<dbReference type="SUPFAM" id="SSF52467">
    <property type="entry name" value="DHS-like NAD/FAD-binding domain"/>
    <property type="match status" value="1"/>
</dbReference>
<feature type="transmembrane region" description="Helical" evidence="17">
    <location>
        <begin position="94"/>
        <end position="118"/>
    </location>
</feature>
<proteinExistence type="inferred from homology"/>
<reference evidence="19 20" key="1">
    <citation type="submission" date="2015-10" db="EMBL/GenBank/DDBJ databases">
        <title>Genome sequencing and analysis of members of genus Stenotrophomonas.</title>
        <authorList>
            <person name="Patil P.P."/>
            <person name="Midha S."/>
            <person name="Patil P.B."/>
        </authorList>
    </citation>
    <scope>NUCLEOTIDE SEQUENCE [LARGE SCALE GENOMIC DNA]</scope>
    <source>
        <strain evidence="19 20">JCM 16536</strain>
    </source>
</reference>
<evidence type="ECO:0000256" key="7">
    <source>
        <dbReference type="ARBA" id="ARBA00022475"/>
    </source>
</evidence>
<evidence type="ECO:0000256" key="15">
    <source>
        <dbReference type="ARBA" id="ARBA00048202"/>
    </source>
</evidence>
<evidence type="ECO:0000256" key="16">
    <source>
        <dbReference type="PIRNR" id="PIRNR000204"/>
    </source>
</evidence>
<dbReference type="Proteomes" id="UP000051802">
    <property type="component" value="Unassembled WGS sequence"/>
</dbReference>
<comment type="subcellular location">
    <subcellularLocation>
        <location evidence="2">Cell inner membrane</location>
        <topology evidence="2">Multi-pass membrane protein</topology>
    </subcellularLocation>
</comment>
<dbReference type="GO" id="GO:0050661">
    <property type="term" value="F:NADP binding"/>
    <property type="evidence" value="ECO:0007669"/>
    <property type="project" value="InterPro"/>
</dbReference>
<dbReference type="PANTHER" id="PTHR44758:SF1">
    <property type="entry name" value="NAD(P) TRANSHYDROGENASE SUBUNIT BETA"/>
    <property type="match status" value="1"/>
</dbReference>
<evidence type="ECO:0000256" key="6">
    <source>
        <dbReference type="ARBA" id="ARBA00014581"/>
    </source>
</evidence>
<feature type="transmembrane region" description="Helical" evidence="17">
    <location>
        <begin position="179"/>
        <end position="201"/>
    </location>
</feature>
<feature type="transmembrane region" description="Helical" evidence="17">
    <location>
        <begin position="207"/>
        <end position="227"/>
    </location>
</feature>
<keyword evidence="8 16" id="KW-0997">Cell inner membrane</keyword>
<keyword evidence="20" id="KW-1185">Reference proteome</keyword>
<accession>A0A0R0AJ56</accession>
<evidence type="ECO:0000256" key="5">
    <source>
        <dbReference type="ARBA" id="ARBA00012943"/>
    </source>
</evidence>
<dbReference type="EMBL" id="LLXU01000065">
    <property type="protein sequence ID" value="KRG45103.1"/>
    <property type="molecule type" value="Genomic_DNA"/>
</dbReference>
<evidence type="ECO:0000256" key="11">
    <source>
        <dbReference type="ARBA" id="ARBA00022967"/>
    </source>
</evidence>
<dbReference type="EC" id="7.1.1.1" evidence="5 16"/>
<dbReference type="Gene3D" id="3.40.50.1220">
    <property type="entry name" value="TPP-binding domain"/>
    <property type="match status" value="1"/>
</dbReference>
<dbReference type="GO" id="GO:0005886">
    <property type="term" value="C:plasma membrane"/>
    <property type="evidence" value="ECO:0007669"/>
    <property type="project" value="UniProtKB-SubCell"/>
</dbReference>
<keyword evidence="11 16" id="KW-1278">Translocase</keyword>
<gene>
    <name evidence="19" type="ORF">ARC20_00435</name>
</gene>